<name>N6Z543_THAL4</name>
<evidence type="ECO:0000256" key="3">
    <source>
        <dbReference type="ARBA" id="ARBA00006602"/>
    </source>
</evidence>
<dbReference type="OrthoDB" id="5296952at2"/>
<keyword evidence="13" id="KW-1185">Reference proteome</keyword>
<evidence type="ECO:0000256" key="9">
    <source>
        <dbReference type="ARBA" id="ARBA00023225"/>
    </source>
</evidence>
<gene>
    <name evidence="12" type="ORF">C666_05805</name>
</gene>
<dbReference type="GO" id="GO:0071973">
    <property type="term" value="P:bacterial-type flagellum-dependent cell motility"/>
    <property type="evidence" value="ECO:0007669"/>
    <property type="project" value="InterPro"/>
</dbReference>
<keyword evidence="5" id="KW-0813">Transport</keyword>
<evidence type="ECO:0000256" key="10">
    <source>
        <dbReference type="SAM" id="MobiDB-lite"/>
    </source>
</evidence>
<feature type="compositionally biased region" description="Low complexity" evidence="10">
    <location>
        <begin position="25"/>
        <end position="48"/>
    </location>
</feature>
<organism evidence="12 13">
    <name type="scientific">Thauera linaloolentis (strain DSM 12138 / JCM 21573 / CCUG 41526 / CIP 105981 / IAM 15112 / NBRC 102519 / 47Lol)</name>
    <dbReference type="NCBI Taxonomy" id="1123367"/>
    <lineage>
        <taxon>Bacteria</taxon>
        <taxon>Pseudomonadati</taxon>
        <taxon>Pseudomonadota</taxon>
        <taxon>Betaproteobacteria</taxon>
        <taxon>Rhodocyclales</taxon>
        <taxon>Zoogloeaceae</taxon>
        <taxon>Thauera</taxon>
    </lineage>
</organism>
<dbReference type="InterPro" id="IPR018035">
    <property type="entry name" value="Flagellar_FliH/T3SS_HrpE"/>
</dbReference>
<keyword evidence="12" id="KW-0282">Flagellum</keyword>
<evidence type="ECO:0000259" key="11">
    <source>
        <dbReference type="Pfam" id="PF02108"/>
    </source>
</evidence>
<comment type="caution">
    <text evidence="12">The sequence shown here is derived from an EMBL/GenBank/DDBJ whole genome shotgun (WGS) entry which is preliminary data.</text>
</comment>
<keyword evidence="12" id="KW-0966">Cell projection</keyword>
<evidence type="ECO:0000256" key="4">
    <source>
        <dbReference type="ARBA" id="ARBA00016507"/>
    </source>
</evidence>
<dbReference type="AlphaFoldDB" id="N6Z543"/>
<keyword evidence="8" id="KW-0653">Protein transport</keyword>
<evidence type="ECO:0000256" key="5">
    <source>
        <dbReference type="ARBA" id="ARBA00022448"/>
    </source>
</evidence>
<proteinExistence type="inferred from homology"/>
<dbReference type="eggNOG" id="COG1317">
    <property type="taxonomic scope" value="Bacteria"/>
</dbReference>
<comment type="function">
    <text evidence="1">Needed for flagellar regrowth and assembly.</text>
</comment>
<evidence type="ECO:0000256" key="1">
    <source>
        <dbReference type="ARBA" id="ARBA00003041"/>
    </source>
</evidence>
<dbReference type="RefSeq" id="WP_004335330.1">
    <property type="nucleotide sequence ID" value="NZ_AMXE01000013.1"/>
</dbReference>
<feature type="domain" description="Flagellar assembly protein FliH/Type III secretion system HrpE" evidence="11">
    <location>
        <begin position="108"/>
        <end position="232"/>
    </location>
</feature>
<evidence type="ECO:0000256" key="6">
    <source>
        <dbReference type="ARBA" id="ARBA00022490"/>
    </source>
</evidence>
<keyword evidence="9" id="KW-1006">Bacterial flagellum protein export</keyword>
<comment type="subcellular location">
    <subcellularLocation>
        <location evidence="2">Cytoplasm</location>
    </subcellularLocation>
</comment>
<dbReference type="GO" id="GO:0015031">
    <property type="term" value="P:protein transport"/>
    <property type="evidence" value="ECO:0007669"/>
    <property type="project" value="UniProtKB-KW"/>
</dbReference>
<evidence type="ECO:0000256" key="7">
    <source>
        <dbReference type="ARBA" id="ARBA00022795"/>
    </source>
</evidence>
<protein>
    <recommendedName>
        <fullName evidence="4">Flagellar assembly protein FliH</fullName>
    </recommendedName>
</protein>
<dbReference type="Proteomes" id="UP000013232">
    <property type="component" value="Unassembled WGS sequence"/>
</dbReference>
<dbReference type="GO" id="GO:0005829">
    <property type="term" value="C:cytosol"/>
    <property type="evidence" value="ECO:0007669"/>
    <property type="project" value="TreeGrafter"/>
</dbReference>
<dbReference type="PANTHER" id="PTHR34982">
    <property type="entry name" value="YOP PROTEINS TRANSLOCATION PROTEIN L"/>
    <property type="match status" value="1"/>
</dbReference>
<dbReference type="InterPro" id="IPR000563">
    <property type="entry name" value="Flag_FliH"/>
</dbReference>
<feature type="region of interest" description="Disordered" evidence="10">
    <location>
        <begin position="1"/>
        <end position="60"/>
    </location>
</feature>
<keyword evidence="6" id="KW-0963">Cytoplasm</keyword>
<feature type="compositionally biased region" description="Low complexity" evidence="10">
    <location>
        <begin position="253"/>
        <end position="282"/>
    </location>
</feature>
<evidence type="ECO:0000313" key="13">
    <source>
        <dbReference type="Proteomes" id="UP000013232"/>
    </source>
</evidence>
<dbReference type="STRING" id="1123367.GCA_000621305_00242"/>
<dbReference type="EMBL" id="AMXE01000013">
    <property type="protein sequence ID" value="ENO89543.1"/>
    <property type="molecule type" value="Genomic_DNA"/>
</dbReference>
<dbReference type="PANTHER" id="PTHR34982:SF1">
    <property type="entry name" value="FLAGELLAR ASSEMBLY PROTEIN FLIH"/>
    <property type="match status" value="1"/>
</dbReference>
<comment type="similarity">
    <text evidence="3">Belongs to the FliH family.</text>
</comment>
<accession>N6Z543</accession>
<feature type="region of interest" description="Disordered" evidence="10">
    <location>
        <begin position="240"/>
        <end position="288"/>
    </location>
</feature>
<dbReference type="GO" id="GO:0003774">
    <property type="term" value="F:cytoskeletal motor activity"/>
    <property type="evidence" value="ECO:0007669"/>
    <property type="project" value="InterPro"/>
</dbReference>
<dbReference type="PRINTS" id="PR01003">
    <property type="entry name" value="FLGFLIH"/>
</dbReference>
<dbReference type="InterPro" id="IPR051472">
    <property type="entry name" value="T3SS_Stator/FliH"/>
</dbReference>
<keyword evidence="12" id="KW-0969">Cilium</keyword>
<dbReference type="GO" id="GO:0009288">
    <property type="term" value="C:bacterial-type flagellum"/>
    <property type="evidence" value="ECO:0007669"/>
    <property type="project" value="InterPro"/>
</dbReference>
<reference evidence="12 13" key="1">
    <citation type="submission" date="2012-09" db="EMBL/GenBank/DDBJ databases">
        <title>Draft Genome Sequences of 6 Strains from Genus Thauera.</title>
        <authorList>
            <person name="Liu B."/>
            <person name="Shapleigh J.P."/>
            <person name="Frostegard A.H."/>
        </authorList>
    </citation>
    <scope>NUCLEOTIDE SEQUENCE [LARGE SCALE GENOMIC DNA]</scope>
    <source>
        <strain evidence="13">47Lol / DSM 12138</strain>
    </source>
</reference>
<evidence type="ECO:0000256" key="8">
    <source>
        <dbReference type="ARBA" id="ARBA00022927"/>
    </source>
</evidence>
<dbReference type="GO" id="GO:0044781">
    <property type="term" value="P:bacterial-type flagellum organization"/>
    <property type="evidence" value="ECO:0007669"/>
    <property type="project" value="UniProtKB-KW"/>
</dbReference>
<evidence type="ECO:0000313" key="12">
    <source>
        <dbReference type="EMBL" id="ENO89543.1"/>
    </source>
</evidence>
<keyword evidence="7" id="KW-1005">Bacterial flagellum biogenesis</keyword>
<dbReference type="Pfam" id="PF02108">
    <property type="entry name" value="FliH"/>
    <property type="match status" value="1"/>
</dbReference>
<sequence>MSISRHQAVGAYQRWTPQDFGAPDEAGPAQETAAAAEPEPVAETPEPAYDLPPDFKLPTAEEIERMHEDIRNAAHEEGRREGHEAGLAAGLVEGERKGYEEGRTRAEAEAARLLSLADRLDQSLAEIDREVAEELMALAIELARQMVHDTLQLHPATILDTVRAALQQLPQGHAQIRLHPDDLALVREHMGEQLSHAGHRLQEDFGLQRGDCRIDAQGAQVDATLETRWRRVLESLGREHARFSPADDGGEPAADSTGAADGEATDTGAEAAADAGDGSPADGRGDTA</sequence>
<evidence type="ECO:0000256" key="2">
    <source>
        <dbReference type="ARBA" id="ARBA00004496"/>
    </source>
</evidence>